<name>A0A0U1PWQ3_9BURK</name>
<evidence type="ECO:0000313" key="3">
    <source>
        <dbReference type="Proteomes" id="UP000050580"/>
    </source>
</evidence>
<sequence length="255" mass="26564">MEQTMNFPTKLCAMAAAIVLAACGGGGDGDAGAGDNAAGPGNHLYHSLDYAPAGDFLRAQRVVFPHEEDAAQVRLGNATIAFEKDAQGVWAAEGYHQLVVGDAFSAEQGALLLCKGNGSGAGSMPGDGSPIWHAVLPAGAQPVAANAAVGRLVEGKRYTIYAECQKTNEVFVATPDGGLDLEINGVPDPDSGETPAAIRAMLSDRGLQYSEGGWDERAWLRVYEVNRRLLAVAITQSTPPGESPAFEIIVLAQQD</sequence>
<organism evidence="2 3">
    <name type="scientific">Lampropedia cohaerens</name>
    <dbReference type="NCBI Taxonomy" id="1610491"/>
    <lineage>
        <taxon>Bacteria</taxon>
        <taxon>Pseudomonadati</taxon>
        <taxon>Pseudomonadota</taxon>
        <taxon>Betaproteobacteria</taxon>
        <taxon>Burkholderiales</taxon>
        <taxon>Comamonadaceae</taxon>
        <taxon>Lampropedia</taxon>
    </lineage>
</organism>
<protein>
    <recommendedName>
        <fullName evidence="4">Lipoprotein</fullName>
    </recommendedName>
</protein>
<dbReference type="AlphaFoldDB" id="A0A0U1PWQ3"/>
<evidence type="ECO:0008006" key="4">
    <source>
        <dbReference type="Google" id="ProtNLM"/>
    </source>
</evidence>
<comment type="caution">
    <text evidence="2">The sequence shown here is derived from an EMBL/GenBank/DDBJ whole genome shotgun (WGS) entry which is preliminary data.</text>
</comment>
<gene>
    <name evidence="2" type="ORF">AAV94_12810</name>
</gene>
<evidence type="ECO:0000313" key="2">
    <source>
        <dbReference type="EMBL" id="KKW66949.1"/>
    </source>
</evidence>
<evidence type="ECO:0000256" key="1">
    <source>
        <dbReference type="SAM" id="SignalP"/>
    </source>
</evidence>
<feature type="signal peptide" evidence="1">
    <location>
        <begin position="1"/>
        <end position="21"/>
    </location>
</feature>
<accession>A0A0U1PWQ3</accession>
<dbReference type="Proteomes" id="UP000050580">
    <property type="component" value="Unassembled WGS sequence"/>
</dbReference>
<reference evidence="2 3" key="1">
    <citation type="submission" date="2015-05" db="EMBL/GenBank/DDBJ databases">
        <title>Draft genome sequence of Lampropedia sp. CT6, isolated from the microbial mat of a hot water spring, located at Manikaran, India.</title>
        <authorList>
            <person name="Tripathi C."/>
            <person name="Rani P."/>
            <person name="Mahato N.K."/>
            <person name="Lal R."/>
        </authorList>
    </citation>
    <scope>NUCLEOTIDE SEQUENCE [LARGE SCALE GENOMIC DNA]</scope>
    <source>
        <strain evidence="2 3">CT6</strain>
    </source>
</reference>
<proteinExistence type="predicted"/>
<keyword evidence="1" id="KW-0732">Signal</keyword>
<dbReference type="EMBL" id="LBNQ01000040">
    <property type="protein sequence ID" value="KKW66949.1"/>
    <property type="molecule type" value="Genomic_DNA"/>
</dbReference>
<feature type="chain" id="PRO_5006712969" description="Lipoprotein" evidence="1">
    <location>
        <begin position="22"/>
        <end position="255"/>
    </location>
</feature>
<keyword evidence="3" id="KW-1185">Reference proteome</keyword>